<protein>
    <submittedName>
        <fullName evidence="2">Uncharacterized protein</fullName>
    </submittedName>
</protein>
<keyword evidence="4" id="KW-1185">Reference proteome</keyword>
<dbReference type="RefSeq" id="WP_133335908.1">
    <property type="nucleotide sequence ID" value="NZ_JAVGVR010000001.1"/>
</dbReference>
<gene>
    <name evidence="2" type="ORF">E2K98_16300</name>
    <name evidence="1" type="ORF">RCG21_24495</name>
</gene>
<dbReference type="Proteomes" id="UP000295132">
    <property type="component" value="Unassembled WGS sequence"/>
</dbReference>
<dbReference type="Proteomes" id="UP001178888">
    <property type="component" value="Unassembled WGS sequence"/>
</dbReference>
<evidence type="ECO:0000313" key="3">
    <source>
        <dbReference type="Proteomes" id="UP000295132"/>
    </source>
</evidence>
<reference evidence="1" key="2">
    <citation type="submission" date="2023-08" db="EMBL/GenBank/DDBJ databases">
        <title>Nitrogen cycling bacteria in agricultural field soils.</title>
        <authorList>
            <person name="Jang J."/>
        </authorList>
    </citation>
    <scope>NUCLEOTIDE SEQUENCE</scope>
    <source>
        <strain evidence="1">PS3-36</strain>
    </source>
</reference>
<proteinExistence type="predicted"/>
<reference evidence="2 3" key="1">
    <citation type="submission" date="2019-03" db="EMBL/GenBank/DDBJ databases">
        <title>Bacillus niacini sp. nov. a Nicotinate-Metabolizing Mesophile Isolated from Soil.</title>
        <authorList>
            <person name="Zhang G."/>
        </authorList>
    </citation>
    <scope>NUCLEOTIDE SEQUENCE [LARGE SCALE GENOMIC DNA]</scope>
    <source>
        <strain evidence="2 3">WN066</strain>
    </source>
</reference>
<accession>A0A4R5VPU9</accession>
<evidence type="ECO:0000313" key="1">
    <source>
        <dbReference type="EMBL" id="MDQ6599459.1"/>
    </source>
</evidence>
<evidence type="ECO:0000313" key="4">
    <source>
        <dbReference type="Proteomes" id="UP001178888"/>
    </source>
</evidence>
<organism evidence="2 3">
    <name type="scientific">Bacillus salipaludis</name>
    <dbReference type="NCBI Taxonomy" id="2547811"/>
    <lineage>
        <taxon>Bacteria</taxon>
        <taxon>Bacillati</taxon>
        <taxon>Bacillota</taxon>
        <taxon>Bacilli</taxon>
        <taxon>Bacillales</taxon>
        <taxon>Bacillaceae</taxon>
        <taxon>Bacillus</taxon>
    </lineage>
</organism>
<name>A0A4R5VPU9_9BACI</name>
<comment type="caution">
    <text evidence="2">The sequence shown here is derived from an EMBL/GenBank/DDBJ whole genome shotgun (WGS) entry which is preliminary data.</text>
</comment>
<sequence>MAYIIENANILKDNQLQKRSLLIKENKIASVRTDVIQYKWMKMNAEPYIMTPTFVLLNNRIPYKGTFQEIKKYMTEEFLLKGCTTLLTCANVSYEREIPEKVREIKTALIGSPVDFIIGVKIPIKKLTQSFIRICKRERIPAIFVEINNTEELEKIPWGWIRDALFPFNSPLIPVVSSPAKKEAENYLSKWKMMMIKEKIPCLFDELAENEPLTAVVLNKIGLYPQKACLMHGAEVSYNLYLKAREIKNVDEVSLFHYHGDRLVVTIHKGKVIRSGVEVLYRPGNGEYVKVKTPSFFTI</sequence>
<dbReference type="AlphaFoldDB" id="A0A4R5VPU9"/>
<dbReference type="EMBL" id="JAVGVR010000001">
    <property type="protein sequence ID" value="MDQ6599459.1"/>
    <property type="molecule type" value="Genomic_DNA"/>
</dbReference>
<evidence type="ECO:0000313" key="2">
    <source>
        <dbReference type="EMBL" id="TDK60267.1"/>
    </source>
</evidence>
<dbReference type="EMBL" id="SMYO01000007">
    <property type="protein sequence ID" value="TDK60267.1"/>
    <property type="molecule type" value="Genomic_DNA"/>
</dbReference>